<sequence length="73" mass="8233">MKGELKGFESILREFPLEFDSVKPLCKELRGILFPIRNDELFTGTPHDPNILYGPIINAFNDALTEPVLTTQA</sequence>
<dbReference type="GO" id="GO:0016301">
    <property type="term" value="F:kinase activity"/>
    <property type="evidence" value="ECO:0007669"/>
    <property type="project" value="UniProtKB-KW"/>
</dbReference>
<organism evidence="1 2">
    <name type="scientific">Metarhizium rileyi (strain RCEF 4871)</name>
    <name type="common">Nomuraea rileyi</name>
    <dbReference type="NCBI Taxonomy" id="1649241"/>
    <lineage>
        <taxon>Eukaryota</taxon>
        <taxon>Fungi</taxon>
        <taxon>Dikarya</taxon>
        <taxon>Ascomycota</taxon>
        <taxon>Pezizomycotina</taxon>
        <taxon>Sordariomycetes</taxon>
        <taxon>Hypocreomycetidae</taxon>
        <taxon>Hypocreales</taxon>
        <taxon>Clavicipitaceae</taxon>
        <taxon>Metarhizium</taxon>
    </lineage>
</organism>
<dbReference type="OMA" id="AYDDMIA"/>
<dbReference type="EMBL" id="AZHC01000001">
    <property type="protein sequence ID" value="OAA51734.1"/>
    <property type="molecule type" value="Genomic_DNA"/>
</dbReference>
<evidence type="ECO:0000313" key="2">
    <source>
        <dbReference type="Proteomes" id="UP000243498"/>
    </source>
</evidence>
<dbReference type="OrthoDB" id="4960526at2759"/>
<gene>
    <name evidence="1" type="ORF">NOR_00327</name>
</gene>
<dbReference type="Proteomes" id="UP000243498">
    <property type="component" value="Unassembled WGS sequence"/>
</dbReference>
<comment type="caution">
    <text evidence="1">The sequence shown here is derived from an EMBL/GenBank/DDBJ whole genome shotgun (WGS) entry which is preliminary data.</text>
</comment>
<evidence type="ECO:0000313" key="1">
    <source>
        <dbReference type="EMBL" id="OAA51734.1"/>
    </source>
</evidence>
<keyword evidence="1" id="KW-0418">Kinase</keyword>
<keyword evidence="1" id="KW-0808">Transferase</keyword>
<name>A0A167KHB4_METRR</name>
<accession>A0A167KHB4</accession>
<reference evidence="1 2" key="1">
    <citation type="journal article" date="2016" name="Genome Biol. Evol.">
        <title>Divergent and convergent evolution of fungal pathogenicity.</title>
        <authorList>
            <person name="Shang Y."/>
            <person name="Xiao G."/>
            <person name="Zheng P."/>
            <person name="Cen K."/>
            <person name="Zhan S."/>
            <person name="Wang C."/>
        </authorList>
    </citation>
    <scope>NUCLEOTIDE SEQUENCE [LARGE SCALE GENOMIC DNA]</scope>
    <source>
        <strain evidence="1 2">RCEF 4871</strain>
    </source>
</reference>
<keyword evidence="2" id="KW-1185">Reference proteome</keyword>
<dbReference type="STRING" id="1081105.A0A167KHB4"/>
<dbReference type="AlphaFoldDB" id="A0A167KHB4"/>
<proteinExistence type="predicted"/>
<protein>
    <submittedName>
        <fullName evidence="1">FunK1 protein kinase</fullName>
    </submittedName>
</protein>